<proteinExistence type="predicted"/>
<evidence type="ECO:0000313" key="6">
    <source>
        <dbReference type="Proteomes" id="UP000029223"/>
    </source>
</evidence>
<evidence type="ECO:0000256" key="1">
    <source>
        <dbReference type="ARBA" id="ARBA00022636"/>
    </source>
</evidence>
<feature type="domain" description="Type III secretion system flagellar brake protein YcgR PilZN" evidence="4">
    <location>
        <begin position="16"/>
        <end position="103"/>
    </location>
</feature>
<accession>A0ABQ0J6X7</accession>
<gene>
    <name evidence="5" type="ORF">JCM19239_2943</name>
</gene>
<dbReference type="Gene3D" id="2.30.110.10">
    <property type="entry name" value="Electron Transport, Fmn-binding Protein, Chain A"/>
    <property type="match status" value="1"/>
</dbReference>
<organism evidence="5 6">
    <name type="scientific">Vibrio variabilis</name>
    <dbReference type="NCBI Taxonomy" id="990271"/>
    <lineage>
        <taxon>Bacteria</taxon>
        <taxon>Pseudomonadati</taxon>
        <taxon>Pseudomonadota</taxon>
        <taxon>Gammaproteobacteria</taxon>
        <taxon>Vibrionales</taxon>
        <taxon>Vibrionaceae</taxon>
        <taxon>Vibrio</taxon>
    </lineage>
</organism>
<evidence type="ECO:0000256" key="3">
    <source>
        <dbReference type="ARBA" id="ARBA00023143"/>
    </source>
</evidence>
<keyword evidence="3" id="KW-0975">Bacterial flagellum</keyword>
<dbReference type="EMBL" id="BBMS01000002">
    <property type="protein sequence ID" value="GAL23960.1"/>
    <property type="molecule type" value="Genomic_DNA"/>
</dbReference>
<dbReference type="Proteomes" id="UP000029223">
    <property type="component" value="Unassembled WGS sequence"/>
</dbReference>
<dbReference type="Pfam" id="PF12945">
    <property type="entry name" value="PilZNR"/>
    <property type="match status" value="1"/>
</dbReference>
<dbReference type="InterPro" id="IPR012349">
    <property type="entry name" value="Split_barrel_FMN-bd"/>
</dbReference>
<sequence length="131" mass="14090">MEWGLEEQNKCYRFLKPGMKLSLSSVDNQQIKGIAATLIGFKPSAFLIVDVSQVGSEALGELTDGDLVIRGLSDSSFGHVIAFRSRFISRADEPCQHLFLAAPCDFVSKPSGSTLATSCPCHVISLLGSLL</sequence>
<comment type="caution">
    <text evidence="5">The sequence shown here is derived from an EMBL/GenBank/DDBJ whole genome shotgun (WGS) entry which is preliminary data.</text>
</comment>
<evidence type="ECO:0000259" key="4">
    <source>
        <dbReference type="Pfam" id="PF12945"/>
    </source>
</evidence>
<dbReference type="InterPro" id="IPR009926">
    <property type="entry name" value="T3SS_YcgR_PilZN"/>
</dbReference>
<protein>
    <recommendedName>
        <fullName evidence="4">Type III secretion system flagellar brake protein YcgR PilZN domain-containing protein</fullName>
    </recommendedName>
</protein>
<keyword evidence="2" id="KW-0547">Nucleotide-binding</keyword>
<dbReference type="SUPFAM" id="SSF141371">
    <property type="entry name" value="PilZ domain-like"/>
    <property type="match status" value="1"/>
</dbReference>
<keyword evidence="1" id="KW-0973">c-di-GMP</keyword>
<reference evidence="6" key="1">
    <citation type="submission" date="2014-09" db="EMBL/GenBank/DDBJ databases">
        <title>Vibrio variabilis JCM 19239. (C206) whole genome shotgun sequence.</title>
        <authorList>
            <person name="Sawabe T."/>
            <person name="Meirelles P."/>
            <person name="Nakanishi M."/>
            <person name="Sayaka M."/>
            <person name="Hattori M."/>
            <person name="Ohkuma M."/>
        </authorList>
    </citation>
    <scope>NUCLEOTIDE SEQUENCE [LARGE SCALE GENOMIC DNA]</scope>
    <source>
        <strain evidence="6">JCM 19239</strain>
    </source>
</reference>
<keyword evidence="6" id="KW-1185">Reference proteome</keyword>
<evidence type="ECO:0000313" key="5">
    <source>
        <dbReference type="EMBL" id="GAL23960.1"/>
    </source>
</evidence>
<name>A0ABQ0J6X7_9VIBR</name>
<evidence type="ECO:0000256" key="2">
    <source>
        <dbReference type="ARBA" id="ARBA00022741"/>
    </source>
</evidence>